<dbReference type="PANTHER" id="PTHR12128:SF66">
    <property type="entry name" value="4-HYDROXY-2-OXOGLUTARATE ALDOLASE, MITOCHONDRIAL"/>
    <property type="match status" value="1"/>
</dbReference>
<proteinExistence type="inferred from homology"/>
<dbReference type="SUPFAM" id="SSF51569">
    <property type="entry name" value="Aldolase"/>
    <property type="match status" value="1"/>
</dbReference>
<sequence>MNARHIQGSIVALITPFHPDGSVNFEKLGELIDFHLANQTDAILILGTTGESSTMTHEEDDAVCAYTVERVAGRVPVIAGSGSNCTETMVEKSLSFERLGVDGLLLITPYYNKTNEEGMYLHFKTVADAVHIPCILYNVPGRTGCSISENVVRRLSVHPNIVGIKEASGSLSYATKIARYLSDDFLMYSGNDDIVLPMMALGSSGVISVAANILPREIHDMVWNYLRGDRAAALETQLRYLDVINGLFLEVNPVPVKEALNLMGMEVGGYRLPLTTMSEGPRAALREAMEKAGVLA</sequence>
<dbReference type="PROSITE" id="PS00665">
    <property type="entry name" value="DHDPS_1"/>
    <property type="match status" value="1"/>
</dbReference>
<comment type="catalytic activity">
    <reaction evidence="11 12">
        <text>L-aspartate 4-semialdehyde + pyruvate = (2S,4S)-4-hydroxy-2,3,4,5-tetrahydrodipicolinate + H2O + H(+)</text>
        <dbReference type="Rhea" id="RHEA:34171"/>
        <dbReference type="ChEBI" id="CHEBI:15361"/>
        <dbReference type="ChEBI" id="CHEBI:15377"/>
        <dbReference type="ChEBI" id="CHEBI:15378"/>
        <dbReference type="ChEBI" id="CHEBI:67139"/>
        <dbReference type="ChEBI" id="CHEBI:537519"/>
        <dbReference type="EC" id="4.3.3.7"/>
    </reaction>
</comment>
<organism evidence="14 15">
    <name type="scientific">Pseudoflavonifractor gallinarum</name>
    <dbReference type="NCBI Taxonomy" id="2779352"/>
    <lineage>
        <taxon>Bacteria</taxon>
        <taxon>Bacillati</taxon>
        <taxon>Bacillota</taxon>
        <taxon>Clostridia</taxon>
        <taxon>Eubacteriales</taxon>
        <taxon>Oscillospiraceae</taxon>
        <taxon>Pseudoflavonifractor</taxon>
    </lineage>
</organism>
<dbReference type="PANTHER" id="PTHR12128">
    <property type="entry name" value="DIHYDRODIPICOLINATE SYNTHASE"/>
    <property type="match status" value="1"/>
</dbReference>
<evidence type="ECO:0000256" key="11">
    <source>
        <dbReference type="ARBA" id="ARBA00047836"/>
    </source>
</evidence>
<dbReference type="HAMAP" id="MF_00418">
    <property type="entry name" value="DapA"/>
    <property type="match status" value="1"/>
</dbReference>
<protein>
    <recommendedName>
        <fullName evidence="4 12">4-hydroxy-tetrahydrodipicolinate synthase</fullName>
        <shortName evidence="12">HTPA synthase</shortName>
        <ecNumber evidence="4 12">4.3.3.7</ecNumber>
    </recommendedName>
</protein>
<feature type="active site" description="Schiff-base intermediate with substrate" evidence="12">
    <location>
        <position position="165"/>
    </location>
</feature>
<keyword evidence="8 12" id="KW-0457">Lysine biosynthesis</keyword>
<evidence type="ECO:0000256" key="2">
    <source>
        <dbReference type="ARBA" id="ARBA00005120"/>
    </source>
</evidence>
<evidence type="ECO:0000256" key="3">
    <source>
        <dbReference type="ARBA" id="ARBA00007592"/>
    </source>
</evidence>
<evidence type="ECO:0000256" key="4">
    <source>
        <dbReference type="ARBA" id="ARBA00012086"/>
    </source>
</evidence>
<reference evidence="14 15" key="1">
    <citation type="submission" date="2020-10" db="EMBL/GenBank/DDBJ databases">
        <title>ChiBAC.</title>
        <authorList>
            <person name="Zenner C."/>
            <person name="Hitch T.C.A."/>
            <person name="Clavel T."/>
        </authorList>
    </citation>
    <scope>NUCLEOTIDE SEQUENCE [LARGE SCALE GENOMIC DNA]</scope>
    <source>
        <strain evidence="14 15">DSM 107456</strain>
    </source>
</reference>
<dbReference type="InterPro" id="IPR002220">
    <property type="entry name" value="DapA-like"/>
</dbReference>
<keyword evidence="10 12" id="KW-0704">Schiff base</keyword>
<dbReference type="InterPro" id="IPR020625">
    <property type="entry name" value="Schiff_base-form_aldolases_AS"/>
</dbReference>
<accession>A0ABR9RE55</accession>
<dbReference type="NCBIfam" id="TIGR00674">
    <property type="entry name" value="dapA"/>
    <property type="match status" value="1"/>
</dbReference>
<evidence type="ECO:0000256" key="6">
    <source>
        <dbReference type="ARBA" id="ARBA00022605"/>
    </source>
</evidence>
<dbReference type="EC" id="4.3.3.7" evidence="4 12"/>
<dbReference type="InterPro" id="IPR013785">
    <property type="entry name" value="Aldolase_TIM"/>
</dbReference>
<dbReference type="EMBL" id="JADCKF010000013">
    <property type="protein sequence ID" value="MBE5056979.1"/>
    <property type="molecule type" value="Genomic_DNA"/>
</dbReference>
<comment type="pathway">
    <text evidence="2 12">Amino-acid biosynthesis; L-lysine biosynthesis via DAP pathway; (S)-tetrahydrodipicolinate from L-aspartate: step 3/4.</text>
</comment>
<dbReference type="SMART" id="SM01130">
    <property type="entry name" value="DHDPS"/>
    <property type="match status" value="1"/>
</dbReference>
<dbReference type="Pfam" id="PF00701">
    <property type="entry name" value="DHDPS"/>
    <property type="match status" value="1"/>
</dbReference>
<feature type="site" description="Part of a proton relay during catalysis" evidence="12">
    <location>
        <position position="111"/>
    </location>
</feature>
<comment type="caution">
    <text evidence="12">Was originally thought to be a dihydrodipicolinate synthase (DHDPS), catalyzing the condensation of (S)-aspartate-beta-semialdehyde [(S)-ASA] and pyruvate to dihydrodipicolinate (DHDP). However, it was shown in E.coli that the product of the enzymatic reaction is not dihydrodipicolinate but in fact (4S)-4-hydroxy-2,3,4,5-tetrahydro-(2S)-dipicolinic acid (HTPA), and that the consecutive dehydration reaction leading to DHDP is not spontaneous but catalyzed by DapB.</text>
</comment>
<evidence type="ECO:0000256" key="5">
    <source>
        <dbReference type="ARBA" id="ARBA00022490"/>
    </source>
</evidence>
<gene>
    <name evidence="12" type="primary">dapA</name>
    <name evidence="14" type="ORF">INF37_13380</name>
</gene>
<dbReference type="CDD" id="cd00950">
    <property type="entry name" value="DHDPS"/>
    <property type="match status" value="1"/>
</dbReference>
<keyword evidence="9 12" id="KW-0456">Lyase</keyword>
<feature type="binding site" evidence="12">
    <location>
        <position position="49"/>
    </location>
    <ligand>
        <name>pyruvate</name>
        <dbReference type="ChEBI" id="CHEBI:15361"/>
    </ligand>
</feature>
<keyword evidence="7 12" id="KW-0220">Diaminopimelate biosynthesis</keyword>
<feature type="site" description="Part of a proton relay during catalysis" evidence="12">
    <location>
        <position position="48"/>
    </location>
</feature>
<evidence type="ECO:0000256" key="7">
    <source>
        <dbReference type="ARBA" id="ARBA00022915"/>
    </source>
</evidence>
<dbReference type="Gene3D" id="3.20.20.70">
    <property type="entry name" value="Aldolase class I"/>
    <property type="match status" value="1"/>
</dbReference>
<comment type="function">
    <text evidence="1 12">Catalyzes the condensation of (S)-aspartate-beta-semialdehyde [(S)-ASA] and pyruvate to 4-hydroxy-tetrahydrodipicolinate (HTPA).</text>
</comment>
<dbReference type="PIRSF" id="PIRSF001365">
    <property type="entry name" value="DHDPS"/>
    <property type="match status" value="1"/>
</dbReference>
<evidence type="ECO:0000313" key="15">
    <source>
        <dbReference type="Proteomes" id="UP000806211"/>
    </source>
</evidence>
<feature type="active site" description="Proton donor/acceptor" evidence="12">
    <location>
        <position position="137"/>
    </location>
</feature>
<keyword evidence="5 12" id="KW-0963">Cytoplasm</keyword>
<evidence type="ECO:0000256" key="13">
    <source>
        <dbReference type="PIRNR" id="PIRNR001365"/>
    </source>
</evidence>
<dbReference type="PROSITE" id="PS00666">
    <property type="entry name" value="DHDPS_2"/>
    <property type="match status" value="1"/>
</dbReference>
<dbReference type="GO" id="GO:0008840">
    <property type="term" value="F:4-hydroxy-tetrahydrodipicolinate synthase activity"/>
    <property type="evidence" value="ECO:0007669"/>
    <property type="project" value="UniProtKB-EC"/>
</dbReference>
<dbReference type="InterPro" id="IPR005263">
    <property type="entry name" value="DapA"/>
</dbReference>
<evidence type="ECO:0000256" key="1">
    <source>
        <dbReference type="ARBA" id="ARBA00003294"/>
    </source>
</evidence>
<evidence type="ECO:0000256" key="12">
    <source>
        <dbReference type="HAMAP-Rule" id="MF_00418"/>
    </source>
</evidence>
<dbReference type="RefSeq" id="WP_193538824.1">
    <property type="nucleotide sequence ID" value="NZ_JADCKF010000013.1"/>
</dbReference>
<name>A0ABR9RE55_9FIRM</name>
<evidence type="ECO:0000256" key="10">
    <source>
        <dbReference type="ARBA" id="ARBA00023270"/>
    </source>
</evidence>
<evidence type="ECO:0000313" key="14">
    <source>
        <dbReference type="EMBL" id="MBE5056979.1"/>
    </source>
</evidence>
<dbReference type="PRINTS" id="PR00146">
    <property type="entry name" value="DHPICSNTHASE"/>
</dbReference>
<comment type="caution">
    <text evidence="14">The sequence shown here is derived from an EMBL/GenBank/DDBJ whole genome shotgun (WGS) entry which is preliminary data.</text>
</comment>
<feature type="binding site" evidence="12">
    <location>
        <position position="207"/>
    </location>
    <ligand>
        <name>pyruvate</name>
        <dbReference type="ChEBI" id="CHEBI:15361"/>
    </ligand>
</feature>
<dbReference type="InterPro" id="IPR020624">
    <property type="entry name" value="Schiff_base-form_aldolases_CS"/>
</dbReference>
<comment type="subcellular location">
    <subcellularLocation>
        <location evidence="12">Cytoplasm</location>
    </subcellularLocation>
</comment>
<comment type="subunit">
    <text evidence="12">Homotetramer; dimer of dimers.</text>
</comment>
<keyword evidence="15" id="KW-1185">Reference proteome</keyword>
<comment type="similarity">
    <text evidence="3 12 13">Belongs to the DapA family.</text>
</comment>
<evidence type="ECO:0000256" key="8">
    <source>
        <dbReference type="ARBA" id="ARBA00023154"/>
    </source>
</evidence>
<evidence type="ECO:0000256" key="9">
    <source>
        <dbReference type="ARBA" id="ARBA00023239"/>
    </source>
</evidence>
<dbReference type="Proteomes" id="UP000806211">
    <property type="component" value="Unassembled WGS sequence"/>
</dbReference>
<keyword evidence="6 12" id="KW-0028">Amino-acid biosynthesis</keyword>